<dbReference type="InterPro" id="IPR011990">
    <property type="entry name" value="TPR-like_helical_dom_sf"/>
</dbReference>
<feature type="region of interest" description="Disordered" evidence="1">
    <location>
        <begin position="528"/>
        <end position="549"/>
    </location>
</feature>
<evidence type="ECO:0000259" key="2">
    <source>
        <dbReference type="Pfam" id="PF19919"/>
    </source>
</evidence>
<sequence>MTTAALAPGTIRLRRLGRGLFVPVDADLVPALLEDEVEGLTRGRGLVFLPGGTALRFDPDRPLPTSRLLGVDRADGLPGWESPPEGPTRADRLVEVSLDLPGDDAEARLGAGGDDIATEETRPEDTGAPRRALGGAAMGAGRGMMWLGRTLGMSGLSGMGARWIGSAMELAPRLGEALLGKQEGALRDLLREFREGDVERALRRALPLGKGNERGASAAGSADLPERDPSYSLPDILGPPGVGRGGGAGYWFGGFDVQQELIREYHRAAQAAARRGDYRRAAFIYARLLEDYRLAAGVLLQGGLARDAALIYLEKLDDRPAAARAFEAAGEFDRALALYRGLDDFERAGDLLARLGEPEEALEAYLRAADRIVDLEGDHLKAGELLRSRASRPDLASRFFADGWAARPGPNAVSCAVELARSWADSGEAAPLRSLVAEADELLGPPGHEADASRFYNELARLADLPGLAPCRVELRDRALIGLAGKLRQRAGPGASAPPGLASSLFGPAREWSADLIRDAEYALRASARPRAVGEPRPASPPPRATTSRLVDGPVTAVAFARGAGLAFLGTRSGDVYRLDPARGEAERLGRYAMPVCSLAVDEAGGALSVLWHDPESGRTVLASYARRPDGSYRMTEGRAVTARSAGDRPFLAPPAPGMAGEVALWDGRSYVLLRGASLTPWGEIPRGADEDGGPPPASVLLPMGPAPSATLLELGPPRSWAWLAPDLGPVDRLAVPWSPRPPIEAAGASPSLSWIREDPGRLILAGLGDGGVLHQTTLSLRRDPIAVEGNASWSSPEAIFRAACLVRPGLLAGVGADAVHWLRAEPGRLARRSTTGIALGSTLAAVPSPKTGELVLIGADGRAERLPLPYP</sequence>
<dbReference type="Pfam" id="PF19919">
    <property type="entry name" value="bpX3"/>
    <property type="match status" value="1"/>
</dbReference>
<dbReference type="EMBL" id="CP036426">
    <property type="protein sequence ID" value="QDV35071.1"/>
    <property type="molecule type" value="Genomic_DNA"/>
</dbReference>
<evidence type="ECO:0000313" key="4">
    <source>
        <dbReference type="Proteomes" id="UP000317835"/>
    </source>
</evidence>
<dbReference type="InterPro" id="IPR045551">
    <property type="entry name" value="bpX3"/>
</dbReference>
<evidence type="ECO:0000256" key="1">
    <source>
        <dbReference type="SAM" id="MobiDB-lite"/>
    </source>
</evidence>
<proteinExistence type="predicted"/>
<dbReference type="Proteomes" id="UP000317835">
    <property type="component" value="Chromosome"/>
</dbReference>
<feature type="region of interest" description="Disordered" evidence="1">
    <location>
        <begin position="69"/>
        <end position="89"/>
    </location>
</feature>
<name>A0A518H2J5_9BACT</name>
<dbReference type="AlphaFoldDB" id="A0A518H2J5"/>
<evidence type="ECO:0000313" key="3">
    <source>
        <dbReference type="EMBL" id="QDV35071.1"/>
    </source>
</evidence>
<gene>
    <name evidence="3" type="ORF">ElP_29730</name>
</gene>
<dbReference type="OrthoDB" id="282269at2"/>
<keyword evidence="4" id="KW-1185">Reference proteome</keyword>
<dbReference type="KEGG" id="tpla:ElP_29730"/>
<organism evidence="3 4">
    <name type="scientific">Tautonia plasticadhaerens</name>
    <dbReference type="NCBI Taxonomy" id="2527974"/>
    <lineage>
        <taxon>Bacteria</taxon>
        <taxon>Pseudomonadati</taxon>
        <taxon>Planctomycetota</taxon>
        <taxon>Planctomycetia</taxon>
        <taxon>Isosphaerales</taxon>
        <taxon>Isosphaeraceae</taxon>
        <taxon>Tautonia</taxon>
    </lineage>
</organism>
<feature type="compositionally biased region" description="Basic and acidic residues" evidence="1">
    <location>
        <begin position="119"/>
        <end position="128"/>
    </location>
</feature>
<accession>A0A518H2J5</accession>
<feature type="region of interest" description="Disordered" evidence="1">
    <location>
        <begin position="103"/>
        <end position="131"/>
    </location>
</feature>
<dbReference type="SUPFAM" id="SSF48452">
    <property type="entry name" value="TPR-like"/>
    <property type="match status" value="1"/>
</dbReference>
<feature type="domain" description="MoxR-vWA-beta-propeller ternary system" evidence="2">
    <location>
        <begin position="11"/>
        <end position="101"/>
    </location>
</feature>
<reference evidence="3 4" key="1">
    <citation type="submission" date="2019-02" db="EMBL/GenBank/DDBJ databases">
        <title>Deep-cultivation of Planctomycetes and their phenomic and genomic characterization uncovers novel biology.</title>
        <authorList>
            <person name="Wiegand S."/>
            <person name="Jogler M."/>
            <person name="Boedeker C."/>
            <person name="Pinto D."/>
            <person name="Vollmers J."/>
            <person name="Rivas-Marin E."/>
            <person name="Kohn T."/>
            <person name="Peeters S.H."/>
            <person name="Heuer A."/>
            <person name="Rast P."/>
            <person name="Oberbeckmann S."/>
            <person name="Bunk B."/>
            <person name="Jeske O."/>
            <person name="Meyerdierks A."/>
            <person name="Storesund J.E."/>
            <person name="Kallscheuer N."/>
            <person name="Luecker S."/>
            <person name="Lage O.M."/>
            <person name="Pohl T."/>
            <person name="Merkel B.J."/>
            <person name="Hornburger P."/>
            <person name="Mueller R.-W."/>
            <person name="Bruemmer F."/>
            <person name="Labrenz M."/>
            <person name="Spormann A.M."/>
            <person name="Op den Camp H."/>
            <person name="Overmann J."/>
            <person name="Amann R."/>
            <person name="Jetten M.S.M."/>
            <person name="Mascher T."/>
            <person name="Medema M.H."/>
            <person name="Devos D.P."/>
            <person name="Kaster A.-K."/>
            <person name="Ovreas L."/>
            <person name="Rohde M."/>
            <person name="Galperin M.Y."/>
            <person name="Jogler C."/>
        </authorList>
    </citation>
    <scope>NUCLEOTIDE SEQUENCE [LARGE SCALE GENOMIC DNA]</scope>
    <source>
        <strain evidence="3 4">ElP</strain>
    </source>
</reference>
<protein>
    <recommendedName>
        <fullName evidence="2">MoxR-vWA-beta-propeller ternary system domain-containing protein</fullName>
    </recommendedName>
</protein>